<dbReference type="SUPFAM" id="SSF111331">
    <property type="entry name" value="NAD kinase/diacylglycerol kinase-like"/>
    <property type="match status" value="1"/>
</dbReference>
<dbReference type="Proteomes" id="UP000568839">
    <property type="component" value="Unassembled WGS sequence"/>
</dbReference>
<gene>
    <name evidence="12" type="ORF">HNR44_003259</name>
</gene>
<evidence type="ECO:0000256" key="3">
    <source>
        <dbReference type="ARBA" id="ARBA00022516"/>
    </source>
</evidence>
<evidence type="ECO:0000256" key="7">
    <source>
        <dbReference type="ARBA" id="ARBA00022840"/>
    </source>
</evidence>
<dbReference type="Pfam" id="PF00781">
    <property type="entry name" value="DAGK_cat"/>
    <property type="match status" value="1"/>
</dbReference>
<sequence length="299" mass="32554">MKEALLIYNGQAGLAKQNDSMNELRSILEAGGFSVTLAPTKQEGDAEEICKNCDSSFDHIFIYGGDGTIHESINGLATLPASPTIGILPGGTCNDFARTLNIPTDPVESLHALLKGKSRSIDIPKANDRFFANFFSVGLIADASGHISEPLKEQIGRLSYFWSALKTSLQPQYYQYRITYHDQVIEGEAALILIANGNHIGSFPLPTTHPLNDGCLNMYIVKDAGLPLLQAWVEAGRNNIKEPENNENDNFFYAQISELQLETTPIANIDTDGEDAGVTPVNITVDTALPFLVPTIQQT</sequence>
<accession>A0A841Q134</accession>
<keyword evidence="5" id="KW-0547">Nucleotide-binding</keyword>
<dbReference type="InterPro" id="IPR001206">
    <property type="entry name" value="Diacylglycerol_kinase_cat_dom"/>
</dbReference>
<keyword evidence="10" id="KW-1208">Phospholipid metabolism</keyword>
<dbReference type="Pfam" id="PF19279">
    <property type="entry name" value="YegS_C"/>
    <property type="match status" value="1"/>
</dbReference>
<organism evidence="12 13">
    <name type="scientific">Geomicrobium halophilum</name>
    <dbReference type="NCBI Taxonomy" id="549000"/>
    <lineage>
        <taxon>Bacteria</taxon>
        <taxon>Bacillati</taxon>
        <taxon>Bacillota</taxon>
        <taxon>Bacilli</taxon>
        <taxon>Bacillales</taxon>
        <taxon>Geomicrobium</taxon>
    </lineage>
</organism>
<evidence type="ECO:0000256" key="10">
    <source>
        <dbReference type="ARBA" id="ARBA00023264"/>
    </source>
</evidence>
<dbReference type="RefSeq" id="WP_184405318.1">
    <property type="nucleotide sequence ID" value="NZ_JACHHJ010000005.1"/>
</dbReference>
<dbReference type="InterPro" id="IPR016064">
    <property type="entry name" value="NAD/diacylglycerol_kinase_sf"/>
</dbReference>
<comment type="caution">
    <text evidence="12">The sequence shown here is derived from an EMBL/GenBank/DDBJ whole genome shotgun (WGS) entry which is preliminary data.</text>
</comment>
<keyword evidence="3" id="KW-0444">Lipid biosynthesis</keyword>
<keyword evidence="9" id="KW-0594">Phospholipid biosynthesis</keyword>
<reference evidence="12 13" key="1">
    <citation type="submission" date="2020-08" db="EMBL/GenBank/DDBJ databases">
        <title>Genomic Encyclopedia of Type Strains, Phase IV (KMG-IV): sequencing the most valuable type-strain genomes for metagenomic binning, comparative biology and taxonomic classification.</title>
        <authorList>
            <person name="Goeker M."/>
        </authorList>
    </citation>
    <scope>NUCLEOTIDE SEQUENCE [LARGE SCALE GENOMIC DNA]</scope>
    <source>
        <strain evidence="12 13">DSM 21769</strain>
    </source>
</reference>
<dbReference type="PANTHER" id="PTHR12358">
    <property type="entry name" value="SPHINGOSINE KINASE"/>
    <property type="match status" value="1"/>
</dbReference>
<dbReference type="GO" id="GO:0005886">
    <property type="term" value="C:plasma membrane"/>
    <property type="evidence" value="ECO:0007669"/>
    <property type="project" value="TreeGrafter"/>
</dbReference>
<keyword evidence="8" id="KW-0443">Lipid metabolism</keyword>
<keyword evidence="6 12" id="KW-0418">Kinase</keyword>
<evidence type="ECO:0000256" key="2">
    <source>
        <dbReference type="ARBA" id="ARBA00005983"/>
    </source>
</evidence>
<protein>
    <submittedName>
        <fullName evidence="12">YegS/Rv2252/BmrU family lipid kinase</fullName>
    </submittedName>
</protein>
<keyword evidence="7" id="KW-0067">ATP-binding</keyword>
<dbReference type="EMBL" id="JACHHJ010000005">
    <property type="protein sequence ID" value="MBB6451265.1"/>
    <property type="molecule type" value="Genomic_DNA"/>
</dbReference>
<evidence type="ECO:0000313" key="12">
    <source>
        <dbReference type="EMBL" id="MBB6451265.1"/>
    </source>
</evidence>
<evidence type="ECO:0000256" key="6">
    <source>
        <dbReference type="ARBA" id="ARBA00022777"/>
    </source>
</evidence>
<feature type="domain" description="DAGKc" evidence="11">
    <location>
        <begin position="1"/>
        <end position="130"/>
    </location>
</feature>
<dbReference type="InterPro" id="IPR017438">
    <property type="entry name" value="ATP-NAD_kinase_N"/>
</dbReference>
<keyword evidence="4" id="KW-0808">Transferase</keyword>
<dbReference type="InterPro" id="IPR045540">
    <property type="entry name" value="YegS/DAGK_C"/>
</dbReference>
<dbReference type="NCBIfam" id="TIGR00147">
    <property type="entry name" value="YegS/Rv2252/BmrU family lipid kinase"/>
    <property type="match status" value="1"/>
</dbReference>
<dbReference type="AlphaFoldDB" id="A0A841Q134"/>
<dbReference type="Gene3D" id="3.40.50.10330">
    <property type="entry name" value="Probable inorganic polyphosphate/atp-NAD kinase, domain 1"/>
    <property type="match status" value="1"/>
</dbReference>
<evidence type="ECO:0000256" key="8">
    <source>
        <dbReference type="ARBA" id="ARBA00023098"/>
    </source>
</evidence>
<evidence type="ECO:0000256" key="1">
    <source>
        <dbReference type="ARBA" id="ARBA00001946"/>
    </source>
</evidence>
<dbReference type="SMART" id="SM00046">
    <property type="entry name" value="DAGKc"/>
    <property type="match status" value="1"/>
</dbReference>
<comment type="similarity">
    <text evidence="2">Belongs to the diacylglycerol/lipid kinase family.</text>
</comment>
<dbReference type="PANTHER" id="PTHR12358:SF107">
    <property type="entry name" value="LIPID KINASE BMRU-RELATED"/>
    <property type="match status" value="1"/>
</dbReference>
<name>A0A841Q134_9BACL</name>
<dbReference type="PROSITE" id="PS50146">
    <property type="entry name" value="DAGK"/>
    <property type="match status" value="1"/>
</dbReference>
<dbReference type="GO" id="GO:0005524">
    <property type="term" value="F:ATP binding"/>
    <property type="evidence" value="ECO:0007669"/>
    <property type="project" value="UniProtKB-KW"/>
</dbReference>
<comment type="cofactor">
    <cofactor evidence="1">
        <name>Mg(2+)</name>
        <dbReference type="ChEBI" id="CHEBI:18420"/>
    </cofactor>
</comment>
<keyword evidence="13" id="KW-1185">Reference proteome</keyword>
<dbReference type="InterPro" id="IPR050187">
    <property type="entry name" value="Lipid_Phosphate_FormReg"/>
</dbReference>
<evidence type="ECO:0000259" key="11">
    <source>
        <dbReference type="PROSITE" id="PS50146"/>
    </source>
</evidence>
<dbReference type="GO" id="GO:0004143">
    <property type="term" value="F:ATP-dependent diacylglycerol kinase activity"/>
    <property type="evidence" value="ECO:0007669"/>
    <property type="project" value="TreeGrafter"/>
</dbReference>
<proteinExistence type="inferred from homology"/>
<dbReference type="Gene3D" id="2.60.200.40">
    <property type="match status" value="1"/>
</dbReference>
<dbReference type="GO" id="GO:0008654">
    <property type="term" value="P:phospholipid biosynthetic process"/>
    <property type="evidence" value="ECO:0007669"/>
    <property type="project" value="UniProtKB-KW"/>
</dbReference>
<evidence type="ECO:0000256" key="5">
    <source>
        <dbReference type="ARBA" id="ARBA00022741"/>
    </source>
</evidence>
<evidence type="ECO:0000256" key="4">
    <source>
        <dbReference type="ARBA" id="ARBA00022679"/>
    </source>
</evidence>
<dbReference type="InterPro" id="IPR005218">
    <property type="entry name" value="Diacylglycerol/lipid_kinase"/>
</dbReference>
<evidence type="ECO:0000256" key="9">
    <source>
        <dbReference type="ARBA" id="ARBA00023209"/>
    </source>
</evidence>
<evidence type="ECO:0000313" key="13">
    <source>
        <dbReference type="Proteomes" id="UP000568839"/>
    </source>
</evidence>